<dbReference type="NCBIfam" id="TIGR01726">
    <property type="entry name" value="HEQRo_perm_3TM"/>
    <property type="match status" value="1"/>
</dbReference>
<comment type="caution">
    <text evidence="9">The sequence shown here is derived from an EMBL/GenBank/DDBJ whole genome shotgun (WGS) entry which is preliminary data.</text>
</comment>
<feature type="transmembrane region" description="Helical" evidence="7">
    <location>
        <begin position="98"/>
        <end position="116"/>
    </location>
</feature>
<evidence type="ECO:0000256" key="3">
    <source>
        <dbReference type="ARBA" id="ARBA00022475"/>
    </source>
</evidence>
<reference evidence="9 10" key="1">
    <citation type="submission" date="2015-11" db="EMBL/GenBank/DDBJ databases">
        <title>Genome Sequence of Bacillus simplex strain VanAntwerpen2.</title>
        <authorList>
            <person name="Couger M.B."/>
        </authorList>
    </citation>
    <scope>NUCLEOTIDE SEQUENCE [LARGE SCALE GENOMIC DNA]</scope>
    <source>
        <strain evidence="9 10">VanAntwerpen02</strain>
    </source>
</reference>
<dbReference type="EMBL" id="LNNH01000039">
    <property type="protein sequence ID" value="KWW15490.1"/>
    <property type="molecule type" value="Genomic_DNA"/>
</dbReference>
<dbReference type="InterPro" id="IPR000515">
    <property type="entry name" value="MetI-like"/>
</dbReference>
<feature type="transmembrane region" description="Helical" evidence="7">
    <location>
        <begin position="58"/>
        <end position="78"/>
    </location>
</feature>
<evidence type="ECO:0000313" key="9">
    <source>
        <dbReference type="EMBL" id="KWW15490.1"/>
    </source>
</evidence>
<feature type="transmembrane region" description="Helical" evidence="7">
    <location>
        <begin position="23"/>
        <end position="46"/>
    </location>
</feature>
<name>A0A109MUG4_9BACI</name>
<dbReference type="GO" id="GO:0043190">
    <property type="term" value="C:ATP-binding cassette (ABC) transporter complex"/>
    <property type="evidence" value="ECO:0007669"/>
    <property type="project" value="InterPro"/>
</dbReference>
<keyword evidence="4 7" id="KW-0812">Transmembrane</keyword>
<evidence type="ECO:0000313" key="10">
    <source>
        <dbReference type="Proteomes" id="UP000064189"/>
    </source>
</evidence>
<keyword evidence="6 7" id="KW-0472">Membrane</keyword>
<evidence type="ECO:0000256" key="7">
    <source>
        <dbReference type="RuleBase" id="RU363032"/>
    </source>
</evidence>
<protein>
    <submittedName>
        <fullName evidence="9">Cysteine ABC transporter permease</fullName>
    </submittedName>
</protein>
<feature type="transmembrane region" description="Helical" evidence="7">
    <location>
        <begin position="201"/>
        <end position="223"/>
    </location>
</feature>
<dbReference type="InterPro" id="IPR010065">
    <property type="entry name" value="AA_ABC_transptr_permease_3TM"/>
</dbReference>
<dbReference type="InterPro" id="IPR035906">
    <property type="entry name" value="MetI-like_sf"/>
</dbReference>
<dbReference type="AlphaFoldDB" id="A0A109MUG4"/>
<dbReference type="GO" id="GO:0022857">
    <property type="term" value="F:transmembrane transporter activity"/>
    <property type="evidence" value="ECO:0007669"/>
    <property type="project" value="InterPro"/>
</dbReference>
<keyword evidence="2 7" id="KW-0813">Transport</keyword>
<dbReference type="CDD" id="cd06261">
    <property type="entry name" value="TM_PBP2"/>
    <property type="match status" value="1"/>
</dbReference>
<keyword evidence="5 7" id="KW-1133">Transmembrane helix</keyword>
<sequence>MTIDILFIWTAFKEILKALPTTLFLTIIPLFAGFLIGLAVALIRIYKVKYLAGVANGYVSFFRGTPIIMHIMLIYFGFPLLIDLISAKFDWGIQSNSIPISLFVLTALSLSAGAYLSEIFRSGIISVSTGQMEAAYSIGMNTFQAMTRIVLPQAMAQSIPNFTNIFIGFLHTSSIAFIVSQKEMTGAANIVASTNLKFLESFIAAGLIYWGLTIIAEGLSFFIEKKATAYNRGGVQ</sequence>
<evidence type="ECO:0000256" key="1">
    <source>
        <dbReference type="ARBA" id="ARBA00004651"/>
    </source>
</evidence>
<dbReference type="PANTHER" id="PTHR30614">
    <property type="entry name" value="MEMBRANE COMPONENT OF AMINO ACID ABC TRANSPORTER"/>
    <property type="match status" value="1"/>
</dbReference>
<organism evidence="9 10">
    <name type="scientific">Peribacillus simplex</name>
    <dbReference type="NCBI Taxonomy" id="1478"/>
    <lineage>
        <taxon>Bacteria</taxon>
        <taxon>Bacillati</taxon>
        <taxon>Bacillota</taxon>
        <taxon>Bacilli</taxon>
        <taxon>Bacillales</taxon>
        <taxon>Bacillaceae</taxon>
        <taxon>Peribacillus</taxon>
    </lineage>
</organism>
<feature type="domain" description="ABC transmembrane type-1" evidence="8">
    <location>
        <begin position="19"/>
        <end position="220"/>
    </location>
</feature>
<feature type="transmembrane region" description="Helical" evidence="7">
    <location>
        <begin position="162"/>
        <end position="181"/>
    </location>
</feature>
<dbReference type="RefSeq" id="WP_061143578.1">
    <property type="nucleotide sequence ID" value="NZ_LNNH01000039.1"/>
</dbReference>
<dbReference type="Pfam" id="PF00528">
    <property type="entry name" value="BPD_transp_1"/>
    <property type="match status" value="1"/>
</dbReference>
<dbReference type="Gene3D" id="1.10.3720.10">
    <property type="entry name" value="MetI-like"/>
    <property type="match status" value="1"/>
</dbReference>
<dbReference type="GO" id="GO:0006865">
    <property type="term" value="P:amino acid transport"/>
    <property type="evidence" value="ECO:0007669"/>
    <property type="project" value="TreeGrafter"/>
</dbReference>
<dbReference type="PANTHER" id="PTHR30614:SF43">
    <property type="entry name" value="L-CYSTINE TRANSPORT SYSTEM PERMEASE PROTEIN TCYM"/>
    <property type="match status" value="1"/>
</dbReference>
<accession>A0A109MUG4</accession>
<dbReference type="PROSITE" id="PS50928">
    <property type="entry name" value="ABC_TM1"/>
    <property type="match status" value="1"/>
</dbReference>
<evidence type="ECO:0000256" key="2">
    <source>
        <dbReference type="ARBA" id="ARBA00022448"/>
    </source>
</evidence>
<evidence type="ECO:0000259" key="8">
    <source>
        <dbReference type="PROSITE" id="PS50928"/>
    </source>
</evidence>
<proteinExistence type="inferred from homology"/>
<dbReference type="InterPro" id="IPR043429">
    <property type="entry name" value="ArtM/GltK/GlnP/TcyL/YhdX-like"/>
</dbReference>
<keyword evidence="10" id="KW-1185">Reference proteome</keyword>
<dbReference type="Proteomes" id="UP000064189">
    <property type="component" value="Unassembled WGS sequence"/>
</dbReference>
<evidence type="ECO:0000256" key="5">
    <source>
        <dbReference type="ARBA" id="ARBA00022989"/>
    </source>
</evidence>
<gene>
    <name evidence="9" type="ORF">AS888_08125</name>
</gene>
<comment type="subcellular location">
    <subcellularLocation>
        <location evidence="1 7">Cell membrane</location>
        <topology evidence="1 7">Multi-pass membrane protein</topology>
    </subcellularLocation>
</comment>
<dbReference type="SUPFAM" id="SSF161098">
    <property type="entry name" value="MetI-like"/>
    <property type="match status" value="1"/>
</dbReference>
<keyword evidence="3" id="KW-1003">Cell membrane</keyword>
<comment type="similarity">
    <text evidence="7">Belongs to the binding-protein-dependent transport system permease family.</text>
</comment>
<evidence type="ECO:0000256" key="4">
    <source>
        <dbReference type="ARBA" id="ARBA00022692"/>
    </source>
</evidence>
<evidence type="ECO:0000256" key="6">
    <source>
        <dbReference type="ARBA" id="ARBA00023136"/>
    </source>
</evidence>